<keyword evidence="4 6" id="KW-0472">Membrane</keyword>
<evidence type="ECO:0000313" key="8">
    <source>
        <dbReference type="RefSeq" id="XP_032804403.1"/>
    </source>
</evidence>
<evidence type="ECO:0000313" key="7">
    <source>
        <dbReference type="Proteomes" id="UP001318040"/>
    </source>
</evidence>
<evidence type="ECO:0000256" key="1">
    <source>
        <dbReference type="ARBA" id="ARBA00004141"/>
    </source>
</evidence>
<feature type="transmembrane region" description="Helical" evidence="6">
    <location>
        <begin position="212"/>
        <end position="236"/>
    </location>
</feature>
<dbReference type="Pfam" id="PF15795">
    <property type="entry name" value="Spec3"/>
    <property type="match status" value="1"/>
</dbReference>
<feature type="region of interest" description="Disordered" evidence="5">
    <location>
        <begin position="1"/>
        <end position="49"/>
    </location>
</feature>
<organism evidence="7 8">
    <name type="scientific">Petromyzon marinus</name>
    <name type="common">Sea lamprey</name>
    <dbReference type="NCBI Taxonomy" id="7757"/>
    <lineage>
        <taxon>Eukaryota</taxon>
        <taxon>Metazoa</taxon>
        <taxon>Chordata</taxon>
        <taxon>Craniata</taxon>
        <taxon>Vertebrata</taxon>
        <taxon>Cyclostomata</taxon>
        <taxon>Hyperoartia</taxon>
        <taxon>Petromyzontiformes</taxon>
        <taxon>Petromyzontidae</taxon>
        <taxon>Petromyzon</taxon>
    </lineage>
</organism>
<dbReference type="PANTHER" id="PTHR21676:SF6">
    <property type="entry name" value="PROTEIN STUM"/>
    <property type="match status" value="1"/>
</dbReference>
<evidence type="ECO:0000256" key="4">
    <source>
        <dbReference type="ARBA" id="ARBA00023136"/>
    </source>
</evidence>
<dbReference type="RefSeq" id="XP_032804403.1">
    <property type="nucleotide sequence ID" value="XM_032948512.1"/>
</dbReference>
<protein>
    <submittedName>
        <fullName evidence="8">Uncharacterized protein LOC116939749</fullName>
    </submittedName>
</protein>
<dbReference type="InterPro" id="IPR026673">
    <property type="entry name" value="SPEC3/Stum"/>
</dbReference>
<feature type="transmembrane region" description="Helical" evidence="6">
    <location>
        <begin position="119"/>
        <end position="143"/>
    </location>
</feature>
<dbReference type="GO" id="GO:0016020">
    <property type="term" value="C:membrane"/>
    <property type="evidence" value="ECO:0007669"/>
    <property type="project" value="UniProtKB-SubCell"/>
</dbReference>
<keyword evidence="2 6" id="KW-0812">Transmembrane</keyword>
<gene>
    <name evidence="8" type="primary">LOC116939749</name>
</gene>
<name>A0AAJ7SRQ5_PETMA</name>
<evidence type="ECO:0000256" key="5">
    <source>
        <dbReference type="SAM" id="MobiDB-lite"/>
    </source>
</evidence>
<proteinExistence type="predicted"/>
<feature type="compositionally biased region" description="Low complexity" evidence="5">
    <location>
        <begin position="39"/>
        <end position="49"/>
    </location>
</feature>
<keyword evidence="3 6" id="KW-1133">Transmembrane helix</keyword>
<feature type="compositionally biased region" description="Polar residues" evidence="5">
    <location>
        <begin position="22"/>
        <end position="31"/>
    </location>
</feature>
<evidence type="ECO:0000256" key="2">
    <source>
        <dbReference type="ARBA" id="ARBA00022692"/>
    </source>
</evidence>
<reference evidence="8" key="1">
    <citation type="submission" date="2025-08" db="UniProtKB">
        <authorList>
            <consortium name="RefSeq"/>
        </authorList>
    </citation>
    <scope>IDENTIFICATION</scope>
    <source>
        <tissue evidence="8">Sperm</tissue>
    </source>
</reference>
<feature type="compositionally biased region" description="Low complexity" evidence="5">
    <location>
        <begin position="72"/>
        <end position="98"/>
    </location>
</feature>
<accession>A0AAJ7SRQ5</accession>
<evidence type="ECO:0000256" key="6">
    <source>
        <dbReference type="SAM" id="Phobius"/>
    </source>
</evidence>
<sequence>MDVGLERAPGSQDGPRRVAVQPQPTVLLSPTSPRPPGQAPAHGGPPHRTTSLLLLSPALVLLAERPASGPVGRGPAAAAAAAQDPATATPAGDPQPGALLGGGGGGAGGMKAAIPAMSVPLAVLCLLLNIILPGSGICVYVNFAYTACTGRGTVKTQCPRAVLGGAGTVLSAISLCCCAAEVGEARVARGGGGSDAASLACLNLWVGVSQLLTVTFLLVGWLWSVTWGVAMVVVAAERRRKRLESKATEAGPNLSRSSPPRIITLV</sequence>
<dbReference type="KEGG" id="pmrn:116939749"/>
<comment type="subcellular location">
    <subcellularLocation>
        <location evidence="1">Membrane</location>
        <topology evidence="1">Multi-pass membrane protein</topology>
    </subcellularLocation>
</comment>
<evidence type="ECO:0000256" key="3">
    <source>
        <dbReference type="ARBA" id="ARBA00022989"/>
    </source>
</evidence>
<dbReference type="PANTHER" id="PTHR21676">
    <property type="entry name" value="PROTEIN STUM"/>
    <property type="match status" value="1"/>
</dbReference>
<keyword evidence="7" id="KW-1185">Reference proteome</keyword>
<dbReference type="Proteomes" id="UP001318040">
    <property type="component" value="Chromosome 6"/>
</dbReference>
<dbReference type="AlphaFoldDB" id="A0AAJ7SRQ5"/>
<feature type="region of interest" description="Disordered" evidence="5">
    <location>
        <begin position="72"/>
        <end position="102"/>
    </location>
</feature>